<name>A0A2T3QCS4_PHODM</name>
<dbReference type="EMBL" id="UATL01000002">
    <property type="protein sequence ID" value="SPY43734.1"/>
    <property type="molecule type" value="Genomic_DNA"/>
</dbReference>
<organism evidence="1 2">
    <name type="scientific">Photobacterium damselae</name>
    <dbReference type="NCBI Taxonomy" id="38293"/>
    <lineage>
        <taxon>Bacteria</taxon>
        <taxon>Pseudomonadati</taxon>
        <taxon>Pseudomonadota</taxon>
        <taxon>Gammaproteobacteria</taxon>
        <taxon>Vibrionales</taxon>
        <taxon>Vibrionaceae</taxon>
        <taxon>Photobacterium</taxon>
    </lineage>
</organism>
<evidence type="ECO:0000313" key="2">
    <source>
        <dbReference type="Proteomes" id="UP000251647"/>
    </source>
</evidence>
<dbReference type="RefSeq" id="WP_005307158.1">
    <property type="nucleotide sequence ID" value="NZ_PYOG01000028.1"/>
</dbReference>
<reference evidence="1 2" key="1">
    <citation type="submission" date="2018-06" db="EMBL/GenBank/DDBJ databases">
        <authorList>
            <consortium name="Pathogen Informatics"/>
            <person name="Doyle S."/>
        </authorList>
    </citation>
    <scope>NUCLEOTIDE SEQUENCE [LARGE SCALE GENOMIC DNA]</scope>
    <source>
        <strain evidence="1 2">NCTC11647</strain>
    </source>
</reference>
<dbReference type="AlphaFoldDB" id="A0A2T3QCS4"/>
<proteinExistence type="predicted"/>
<protein>
    <submittedName>
        <fullName evidence="1">Uncharacterized protein</fullName>
    </submittedName>
</protein>
<gene>
    <name evidence="1" type="ORF">NCTC11647_02649</name>
</gene>
<accession>A0A2T3QCS4</accession>
<dbReference type="OrthoDB" id="5871389at2"/>
<evidence type="ECO:0000313" key="1">
    <source>
        <dbReference type="EMBL" id="SPY43734.1"/>
    </source>
</evidence>
<sequence>MQYALLESPNPENDYRFLVDANELKSLFDGLDKLIPSDAPDDEQSLPLTLVYGVYMPQPFFEFPKSEIKRNILKSVNHWLAYLKGNELFYCGLEDIELLDITVMKSCGHCPRPHASNDIAFAALMRIPQDIKLGNGKTQAKTVFLRWHNMDVLTNLINRDGLFSLIAPEKRIKGELDSNNWKTFIDYPRAARLAQKFR</sequence>
<dbReference type="Proteomes" id="UP000251647">
    <property type="component" value="Unassembled WGS sequence"/>
</dbReference>